<gene>
    <name evidence="1" type="ORF">DS843_18125</name>
</gene>
<dbReference type="EMBL" id="QOKW01000014">
    <property type="protein sequence ID" value="KAA0679029.1"/>
    <property type="molecule type" value="Genomic_DNA"/>
</dbReference>
<dbReference type="AlphaFoldDB" id="A0A9W7NHR6"/>
<organism evidence="1 2">
    <name type="scientific">Roseomonas genomospecies 6</name>
    <dbReference type="NCBI Taxonomy" id="214106"/>
    <lineage>
        <taxon>Bacteria</taxon>
        <taxon>Pseudomonadati</taxon>
        <taxon>Pseudomonadota</taxon>
        <taxon>Alphaproteobacteria</taxon>
        <taxon>Acetobacterales</taxon>
        <taxon>Roseomonadaceae</taxon>
        <taxon>Roseomonas</taxon>
    </lineage>
</organism>
<reference evidence="1 2" key="1">
    <citation type="submission" date="2018-07" db="EMBL/GenBank/DDBJ databases">
        <title>Genome sequence of Azospirillum sp. ATCC 49961.</title>
        <authorList>
            <person name="Sant'Anna F.H."/>
            <person name="Baldani J.I."/>
            <person name="Zilli J.E."/>
            <person name="Reis V.M."/>
            <person name="Hartmann A."/>
            <person name="Cruz L."/>
            <person name="de Souza E.M."/>
            <person name="de Oliveira Pedrosa F."/>
            <person name="Passaglia L.M.P."/>
        </authorList>
    </citation>
    <scope>NUCLEOTIDE SEQUENCE [LARGE SCALE GENOMIC DNA]</scope>
    <source>
        <strain evidence="1 2">ATCC 49961</strain>
    </source>
</reference>
<dbReference type="Proteomes" id="UP000480854">
    <property type="component" value="Unassembled WGS sequence"/>
</dbReference>
<comment type="caution">
    <text evidence="1">The sequence shown here is derived from an EMBL/GenBank/DDBJ whole genome shotgun (WGS) entry which is preliminary data.</text>
</comment>
<accession>A0A9W7NHR6</accession>
<evidence type="ECO:0000313" key="1">
    <source>
        <dbReference type="EMBL" id="KAA0679029.1"/>
    </source>
</evidence>
<dbReference type="OrthoDB" id="7313941at2"/>
<protein>
    <submittedName>
        <fullName evidence="1">Uncharacterized protein</fullName>
    </submittedName>
</protein>
<name>A0A9W7NHR6_9PROT</name>
<sequence length="1212" mass="129378">MPSRTRRKLIVVAPEIPPLTPVKGSLDAVAAAATQVLNLPVAAASQRDSLRGWTAAAVHPLQPFQTAWLGMVRGAAFGIGAPEERMAVEASAMDRLFVMGDGTPSLLGVPPGSVYEGERFPLPDDRLDGARLLLKQALRAVGEAKESQSIEDDAISRPLRGARDILLPLTEALAGPAEAGGTAPFAEERRQLLGLDQEMAAAKTLEKSKALDKGKAIAAGIARIANTLDEAAQAAAGVHLSYAAETAYRLRLAIRFKVRYDARLPADRLAAADRALTRLLNGGYPQLADWLRGRMRTLAQRMAEIDPSGHSLFVVMEEGTKGAGGWTAQLLIDPGLPAPAWFALFQRLHNALLMALFPLKLELYGLLHRLNGAAPAVSPADEWAEMRVSGGMESGTDRDAAEYGRNVCAAVLVDVAIPRHGTPALRQQWRRFTGDVRIENGLPRPGPAYRITSALWAVNTLCRSTTRPQDAAPALIQRLYDLLAKQDQATTDGISAIRARIREDVAPLSLKAIDGLGDATVRRLLVVILEQVCQGYGFATDTALAAAFDGWFAAKVPGYADRTALPAAVFDAIEAASQRGDWSDGATAIANAVGFGLWVSATMESHLKERASFLRTCSGDTKKLLRHLTARPSPAEALSDPPVQPVIDGPWAAALHLDHCWPEKGYGASAAPVALLLQDGKGGRQPNEILTAAATLIEDWLIGHPGGFALDRGDRGLTIAWNAEADLAPFRYRPTVATVSTTPAAQGAPYPSLVDGLPVTALSETIRSLSESVAQTDDCAVHSRLTATLNALIDAGLRDDAPEAAAPWVEALREGRCRHLMLSSAELAQGAAAEYPRSYYPDLSARITLGANPLEVAQRLSRLTKEVTGRTLDLLVVNQGSGGIDCLSPGPWTVEAMALCIVEPLKQSGLHARTIVLDYPMSAAAIPAFQPLCAPDGRIAGTLYGIGVPIMDRALWEAVRTALSDGDVTDLDRLIGERIGALTAGLTGRIHLNDFLTASDAMIHAHLAEHPDGRAAVSLLRCLKPIGDTLGDPDAPLDRIEAMVRTLRGDPVSRPLPWSDFADADKAVLESFPMEAGSMTADSLGQLRDRLRSRVTAVLTDPAWKIGLDPAALEALPLFGSADSLWGRIGSRWANLLAHDPGLSRFPSSVALYDAQTGQIRLDAAFDAFGGKLEETLRRVAPGADREAAECVADLRYGQDSIPLQSIESFWQ</sequence>
<keyword evidence="2" id="KW-1185">Reference proteome</keyword>
<evidence type="ECO:0000313" key="2">
    <source>
        <dbReference type="Proteomes" id="UP000480854"/>
    </source>
</evidence>
<dbReference type="RefSeq" id="WP_149470280.1">
    <property type="nucleotide sequence ID" value="NZ_QOKW01000014.1"/>
</dbReference>
<proteinExistence type="predicted"/>